<reference evidence="8 9" key="1">
    <citation type="submission" date="2024-02" db="EMBL/GenBank/DDBJ databases">
        <title>A novel Gemmatimonadota bacterium.</title>
        <authorList>
            <person name="Du Z.-J."/>
            <person name="Ye Y.-Q."/>
        </authorList>
    </citation>
    <scope>NUCLEOTIDE SEQUENCE [LARGE SCALE GENOMIC DNA]</scope>
    <source>
        <strain evidence="8 9">DH-20</strain>
    </source>
</reference>
<evidence type="ECO:0000313" key="8">
    <source>
        <dbReference type="EMBL" id="MEK9502028.1"/>
    </source>
</evidence>
<dbReference type="PROSITE" id="PS50109">
    <property type="entry name" value="HIS_KIN"/>
    <property type="match status" value="1"/>
</dbReference>
<keyword evidence="8" id="KW-0547">Nucleotide-binding</keyword>
<dbReference type="SMART" id="SM00387">
    <property type="entry name" value="HATPase_c"/>
    <property type="match status" value="1"/>
</dbReference>
<dbReference type="Gene3D" id="3.30.450.20">
    <property type="entry name" value="PAS domain"/>
    <property type="match status" value="1"/>
</dbReference>
<dbReference type="Pfam" id="PF02518">
    <property type="entry name" value="HATPase_c"/>
    <property type="match status" value="1"/>
</dbReference>
<organism evidence="8 9">
    <name type="scientific">Gaopeijia maritima</name>
    <dbReference type="NCBI Taxonomy" id="3119007"/>
    <lineage>
        <taxon>Bacteria</taxon>
        <taxon>Pseudomonadati</taxon>
        <taxon>Gemmatimonadota</taxon>
        <taxon>Longimicrobiia</taxon>
        <taxon>Gaopeijiales</taxon>
        <taxon>Gaopeijiaceae</taxon>
        <taxon>Gaopeijia</taxon>
    </lineage>
</organism>
<dbReference type="InterPro" id="IPR035965">
    <property type="entry name" value="PAS-like_dom_sf"/>
</dbReference>
<dbReference type="PROSITE" id="PS50112">
    <property type="entry name" value="PAS"/>
    <property type="match status" value="1"/>
</dbReference>
<dbReference type="SUPFAM" id="SSF52172">
    <property type="entry name" value="CheY-like"/>
    <property type="match status" value="1"/>
</dbReference>
<dbReference type="NCBIfam" id="TIGR00229">
    <property type="entry name" value="sensory_box"/>
    <property type="match status" value="1"/>
</dbReference>
<evidence type="ECO:0000259" key="5">
    <source>
        <dbReference type="PROSITE" id="PS50109"/>
    </source>
</evidence>
<keyword evidence="3" id="KW-0597">Phosphoprotein</keyword>
<dbReference type="CDD" id="cd00130">
    <property type="entry name" value="PAS"/>
    <property type="match status" value="1"/>
</dbReference>
<dbReference type="InterPro" id="IPR005467">
    <property type="entry name" value="His_kinase_dom"/>
</dbReference>
<dbReference type="RefSeq" id="WP_405280641.1">
    <property type="nucleotide sequence ID" value="NZ_JBBHLI010000008.1"/>
</dbReference>
<dbReference type="GO" id="GO:0005524">
    <property type="term" value="F:ATP binding"/>
    <property type="evidence" value="ECO:0007669"/>
    <property type="project" value="UniProtKB-KW"/>
</dbReference>
<dbReference type="PROSITE" id="PS50110">
    <property type="entry name" value="RESPONSE_REGULATORY"/>
    <property type="match status" value="1"/>
</dbReference>
<sequence>MLAADAYRTLYTRAPVPMVTVRADGQVIDANPVFCTTLRSTPEAVVGSALVDLLAAHDRGACRVYLRQALERGEADWALSLASSSDQRWQVRAVSFAGQVAVLMLWTPPGGDTPATLVPALAALARQTPGQAVLLLSEDLWIVGAWGWAEIGGDEDDELVGHRLQSVLEMHPAALRALASAASEGDPWSGALDPEGNSPEAALSGHFLPAEVVGDHRHGAGFLVLRERAGRRGAPPDRMRLQRLARVGDFAVHLVEVVRDRTQALLRADPTSPEAETHRQELDALQHRLRQFVGVARAATEVGEGDVGERLVRRWGTYMKEEYIAFEVLRTEGDSAPPLAIASEVVDTVLDELVDNAHSAVMPLDDRSVRVEVRTVGTALEVAVEDSGPGIPPARRESIFRPFVTGWEGRLGLGLAIARAHLERAGGTVRFDDTSPRTRFVVSVPIHAPDRPRVDVTAGLRSPGLEDRSVMVIDEAEESRLLLTRALTTSGAEVREAWSVRSAVADLRHKGAVDGVVLTVGAQVQNLDRMLADLGDALPGLDRRTVVIVDRGVLDPESTERRFGCAVVVRPLMIQRLLDRLEAQLRND</sequence>
<dbReference type="EMBL" id="JBBHLI010000008">
    <property type="protein sequence ID" value="MEK9502028.1"/>
    <property type="molecule type" value="Genomic_DNA"/>
</dbReference>
<dbReference type="Pfam" id="PF08448">
    <property type="entry name" value="PAS_4"/>
    <property type="match status" value="1"/>
</dbReference>
<comment type="caution">
    <text evidence="4">Lacks conserved residue(s) required for the propagation of feature annotation.</text>
</comment>
<dbReference type="InterPro" id="IPR000014">
    <property type="entry name" value="PAS"/>
</dbReference>
<feature type="domain" description="Histidine kinase" evidence="5">
    <location>
        <begin position="349"/>
        <end position="448"/>
    </location>
</feature>
<protein>
    <recommendedName>
        <fullName evidence="2">histidine kinase</fullName>
        <ecNumber evidence="2">2.7.13.3</ecNumber>
    </recommendedName>
</protein>
<dbReference type="SUPFAM" id="SSF55785">
    <property type="entry name" value="PYP-like sensor domain (PAS domain)"/>
    <property type="match status" value="1"/>
</dbReference>
<dbReference type="InterPro" id="IPR003594">
    <property type="entry name" value="HATPase_dom"/>
</dbReference>
<dbReference type="PANTHER" id="PTHR43547">
    <property type="entry name" value="TWO-COMPONENT HISTIDINE KINASE"/>
    <property type="match status" value="1"/>
</dbReference>
<dbReference type="InterPro" id="IPR013656">
    <property type="entry name" value="PAS_4"/>
</dbReference>
<proteinExistence type="predicted"/>
<dbReference type="PANTHER" id="PTHR43547:SF2">
    <property type="entry name" value="HYBRID SIGNAL TRANSDUCTION HISTIDINE KINASE C"/>
    <property type="match status" value="1"/>
</dbReference>
<evidence type="ECO:0000256" key="1">
    <source>
        <dbReference type="ARBA" id="ARBA00000085"/>
    </source>
</evidence>
<comment type="catalytic activity">
    <reaction evidence="1">
        <text>ATP + protein L-histidine = ADP + protein N-phospho-L-histidine.</text>
        <dbReference type="EC" id="2.7.13.3"/>
    </reaction>
</comment>
<gene>
    <name evidence="8" type="ORF">WI372_13630</name>
</gene>
<name>A0ABU9ED88_9BACT</name>
<evidence type="ECO:0000256" key="4">
    <source>
        <dbReference type="PROSITE-ProRule" id="PRU00169"/>
    </source>
</evidence>
<dbReference type="SUPFAM" id="SSF55874">
    <property type="entry name" value="ATPase domain of HSP90 chaperone/DNA topoisomerase II/histidine kinase"/>
    <property type="match status" value="1"/>
</dbReference>
<dbReference type="Proteomes" id="UP001484239">
    <property type="component" value="Unassembled WGS sequence"/>
</dbReference>
<comment type="caution">
    <text evidence="8">The sequence shown here is derived from an EMBL/GenBank/DDBJ whole genome shotgun (WGS) entry which is preliminary data.</text>
</comment>
<evidence type="ECO:0000259" key="6">
    <source>
        <dbReference type="PROSITE" id="PS50110"/>
    </source>
</evidence>
<evidence type="ECO:0000313" key="9">
    <source>
        <dbReference type="Proteomes" id="UP001484239"/>
    </source>
</evidence>
<keyword evidence="8" id="KW-0067">ATP-binding</keyword>
<dbReference type="Gene3D" id="3.30.565.10">
    <property type="entry name" value="Histidine kinase-like ATPase, C-terminal domain"/>
    <property type="match status" value="1"/>
</dbReference>
<evidence type="ECO:0000256" key="2">
    <source>
        <dbReference type="ARBA" id="ARBA00012438"/>
    </source>
</evidence>
<dbReference type="SMART" id="SM00091">
    <property type="entry name" value="PAS"/>
    <property type="match status" value="1"/>
</dbReference>
<feature type="domain" description="PAS" evidence="7">
    <location>
        <begin position="3"/>
        <end position="73"/>
    </location>
</feature>
<dbReference type="InterPro" id="IPR011006">
    <property type="entry name" value="CheY-like_superfamily"/>
</dbReference>
<accession>A0ABU9ED88</accession>
<dbReference type="PRINTS" id="PR00344">
    <property type="entry name" value="BCTRLSENSOR"/>
</dbReference>
<keyword evidence="9" id="KW-1185">Reference proteome</keyword>
<evidence type="ECO:0000256" key="3">
    <source>
        <dbReference type="ARBA" id="ARBA00022553"/>
    </source>
</evidence>
<dbReference type="InterPro" id="IPR036890">
    <property type="entry name" value="HATPase_C_sf"/>
</dbReference>
<evidence type="ECO:0000259" key="7">
    <source>
        <dbReference type="PROSITE" id="PS50112"/>
    </source>
</evidence>
<dbReference type="EC" id="2.7.13.3" evidence="2"/>
<dbReference type="InterPro" id="IPR004358">
    <property type="entry name" value="Sig_transdc_His_kin-like_C"/>
</dbReference>
<dbReference type="InterPro" id="IPR001789">
    <property type="entry name" value="Sig_transdc_resp-reg_receiver"/>
</dbReference>
<feature type="domain" description="Response regulatory" evidence="6">
    <location>
        <begin position="469"/>
        <end position="585"/>
    </location>
</feature>